<evidence type="ECO:0000313" key="1">
    <source>
        <dbReference type="Proteomes" id="UP000025227"/>
    </source>
</evidence>
<sequence length="98" mass="11825">MVICPYNVRKFPSEAYVENLMVQARKIKYDIVGLLGEQKLLLLHAVLRLEKNVRHQIRRRRKRSHQDALDHEERFVRELTNRPRLNQSFCLCTDIKLR</sequence>
<accession>A0A7I5E7A3</accession>
<dbReference type="WBParaSite" id="HCON_00044150-00001">
    <property type="protein sequence ID" value="HCON_00044150-00001"/>
    <property type="gene ID" value="HCON_00044150"/>
</dbReference>
<reference evidence="2" key="1">
    <citation type="submission" date="2020-12" db="UniProtKB">
        <authorList>
            <consortium name="WormBaseParasite"/>
        </authorList>
    </citation>
    <scope>IDENTIFICATION</scope>
    <source>
        <strain evidence="2">MHco3</strain>
    </source>
</reference>
<proteinExistence type="predicted"/>
<dbReference type="AlphaFoldDB" id="A0A7I5E7A3"/>
<organism evidence="1 2">
    <name type="scientific">Haemonchus contortus</name>
    <name type="common">Barber pole worm</name>
    <dbReference type="NCBI Taxonomy" id="6289"/>
    <lineage>
        <taxon>Eukaryota</taxon>
        <taxon>Metazoa</taxon>
        <taxon>Ecdysozoa</taxon>
        <taxon>Nematoda</taxon>
        <taxon>Chromadorea</taxon>
        <taxon>Rhabditida</taxon>
        <taxon>Rhabditina</taxon>
        <taxon>Rhabditomorpha</taxon>
        <taxon>Strongyloidea</taxon>
        <taxon>Trichostrongylidae</taxon>
        <taxon>Haemonchus</taxon>
    </lineage>
</organism>
<keyword evidence="1" id="KW-1185">Reference proteome</keyword>
<evidence type="ECO:0000313" key="2">
    <source>
        <dbReference type="WBParaSite" id="HCON_00044150-00001"/>
    </source>
</evidence>
<dbReference type="OrthoDB" id="5813559at2759"/>
<dbReference type="Proteomes" id="UP000025227">
    <property type="component" value="Unplaced"/>
</dbReference>
<protein>
    <submittedName>
        <fullName evidence="2">Transposase</fullName>
    </submittedName>
</protein>
<name>A0A7I5E7A3_HAECO</name>